<proteinExistence type="predicted"/>
<sequence length="231" mass="27243">MIYFLTDLIKFYCLMKLYEFKNIKIDLVLTEDIIPEDKLQEIIQSYDIIKLARKKTYEHLLRARRKSKELKTESRKKIARKMIVMRERIRKNNKIKLDKEVNQSIKWVKDIQAIELVLMQDIMNKVHLSLTNALHSLDTSSRINWDDLLNEVVRETLSNNNIVGAIKITKNPDIKLDPGEANNIQLINDANTPHNKIIIENEYIRITLDPLEQISILLNSFKDNYLSIIQE</sequence>
<organism evidence="1">
    <name type="scientific">Escherichia coli</name>
    <dbReference type="NCBI Taxonomy" id="562"/>
    <lineage>
        <taxon>Bacteria</taxon>
        <taxon>Pseudomonadati</taxon>
        <taxon>Pseudomonadota</taxon>
        <taxon>Gammaproteobacteria</taxon>
        <taxon>Enterobacterales</taxon>
        <taxon>Enterobacteriaceae</taxon>
        <taxon>Escherichia</taxon>
    </lineage>
</organism>
<evidence type="ECO:0000313" key="1">
    <source>
        <dbReference type="EMBL" id="BAU61955.1"/>
    </source>
</evidence>
<accession>A0A140JXX8</accession>
<protein>
    <submittedName>
        <fullName evidence="1">Component of T3SS</fullName>
    </submittedName>
</protein>
<reference evidence="1" key="1">
    <citation type="submission" date="2015-04" db="EMBL/GenBank/DDBJ databases">
        <title>Defining genome feature of Escherichia albertii, emerging enteropathogen of closely-related to Escherichia coli.</title>
        <authorList>
            <person name="Ooka T."/>
            <person name="Ogura Y."/>
            <person name="Seto K."/>
            <person name="Katsura K."/>
            <person name="Kobayashi H."/>
            <person name="Kawano K."/>
            <person name="Tokuoka E."/>
            <person name="Furukawa M."/>
            <person name="Harada S."/>
            <person name="Yoshino S."/>
            <person name="Seto J."/>
            <person name="Yamaguchi K."/>
            <person name="Murase K."/>
            <person name="Gotoh Y."/>
            <person name="Imuta N."/>
            <person name="Nishi J."/>
            <person name="Gomes T.A."/>
            <person name="Beutin L."/>
            <person name="Hayashi T."/>
        </authorList>
    </citation>
    <scope>NUCLEOTIDE SEQUENCE</scope>
    <source>
        <strain evidence="1">NIAH_Bird_32</strain>
    </source>
</reference>
<dbReference type="EMBL" id="LC053401">
    <property type="protein sequence ID" value="BAU61955.1"/>
    <property type="molecule type" value="Genomic_DNA"/>
</dbReference>
<name>A0A140JXX8_ECOLX</name>
<dbReference type="AlphaFoldDB" id="A0A140JXX8"/>